<evidence type="ECO:0000259" key="6">
    <source>
        <dbReference type="Pfam" id="PF12253"/>
    </source>
</evidence>
<evidence type="ECO:0000256" key="4">
    <source>
        <dbReference type="ARBA" id="ARBA00023242"/>
    </source>
</evidence>
<feature type="compositionally biased region" description="Basic and acidic residues" evidence="5">
    <location>
        <begin position="626"/>
        <end position="678"/>
    </location>
</feature>
<dbReference type="OrthoDB" id="79480at2759"/>
<dbReference type="Pfam" id="PF12253">
    <property type="entry name" value="CAF1A_dimeriz"/>
    <property type="match status" value="1"/>
</dbReference>
<reference evidence="7 8" key="1">
    <citation type="submission" date="2019-01" db="EMBL/GenBank/DDBJ databases">
        <title>Nuclear Genome Assembly of the Microalgal Biofuel strain Nannochloropsis salina CCMP1776.</title>
        <authorList>
            <person name="Hovde B."/>
        </authorList>
    </citation>
    <scope>NUCLEOTIDE SEQUENCE [LARGE SCALE GENOMIC DNA]</scope>
    <source>
        <strain evidence="7 8">CCMP1776</strain>
    </source>
</reference>
<dbReference type="GO" id="GO:0033186">
    <property type="term" value="C:CAF-1 complex"/>
    <property type="evidence" value="ECO:0007669"/>
    <property type="project" value="TreeGrafter"/>
</dbReference>
<evidence type="ECO:0000313" key="7">
    <source>
        <dbReference type="EMBL" id="TFJ86495.1"/>
    </source>
</evidence>
<feature type="compositionally biased region" description="Basic and acidic residues" evidence="5">
    <location>
        <begin position="247"/>
        <end position="258"/>
    </location>
</feature>
<comment type="subcellular location">
    <subcellularLocation>
        <location evidence="1">Nucleus</location>
    </subcellularLocation>
</comment>
<feature type="compositionally biased region" description="Acidic residues" evidence="5">
    <location>
        <begin position="944"/>
        <end position="957"/>
    </location>
</feature>
<feature type="compositionally biased region" description="Basic and acidic residues" evidence="5">
    <location>
        <begin position="82"/>
        <end position="99"/>
    </location>
</feature>
<feature type="region of interest" description="Disordered" evidence="5">
    <location>
        <begin position="1161"/>
        <end position="1233"/>
    </location>
</feature>
<proteinExistence type="predicted"/>
<feature type="region of interest" description="Disordered" evidence="5">
    <location>
        <begin position="1024"/>
        <end position="1081"/>
    </location>
</feature>
<feature type="region of interest" description="Disordered" evidence="5">
    <location>
        <begin position="626"/>
        <end position="694"/>
    </location>
</feature>
<feature type="compositionally biased region" description="Basic and acidic residues" evidence="5">
    <location>
        <begin position="267"/>
        <end position="281"/>
    </location>
</feature>
<feature type="region of interest" description="Disordered" evidence="5">
    <location>
        <begin position="897"/>
        <end position="969"/>
    </location>
</feature>
<feature type="compositionally biased region" description="Acidic residues" evidence="5">
    <location>
        <begin position="897"/>
        <end position="910"/>
    </location>
</feature>
<dbReference type="Proteomes" id="UP000355283">
    <property type="component" value="Unassembled WGS sequence"/>
</dbReference>
<evidence type="ECO:0000256" key="1">
    <source>
        <dbReference type="ARBA" id="ARBA00004123"/>
    </source>
</evidence>
<dbReference type="EMBL" id="SDOX01000008">
    <property type="protein sequence ID" value="TFJ86495.1"/>
    <property type="molecule type" value="Genomic_DNA"/>
</dbReference>
<keyword evidence="8" id="KW-1185">Reference proteome</keyword>
<name>A0A4D9DAL3_9STRA</name>
<accession>A0A4D9DAL3</accession>
<evidence type="ECO:0000313" key="8">
    <source>
        <dbReference type="Proteomes" id="UP000355283"/>
    </source>
</evidence>
<evidence type="ECO:0000256" key="5">
    <source>
        <dbReference type="SAM" id="MobiDB-lite"/>
    </source>
</evidence>
<dbReference type="GO" id="GO:0006334">
    <property type="term" value="P:nucleosome assembly"/>
    <property type="evidence" value="ECO:0007669"/>
    <property type="project" value="TreeGrafter"/>
</dbReference>
<feature type="compositionally biased region" description="Basic and acidic residues" evidence="5">
    <location>
        <begin position="130"/>
        <end position="139"/>
    </location>
</feature>
<keyword evidence="2" id="KW-0227">DNA damage</keyword>
<feature type="compositionally biased region" description="Basic and acidic residues" evidence="5">
    <location>
        <begin position="41"/>
        <end position="56"/>
    </location>
</feature>
<dbReference type="PANTHER" id="PTHR15272:SF0">
    <property type="entry name" value="CHROMATIN ASSEMBLY FACTOR 1 SUBUNIT A"/>
    <property type="match status" value="1"/>
</dbReference>
<dbReference type="GO" id="GO:0006281">
    <property type="term" value="P:DNA repair"/>
    <property type="evidence" value="ECO:0007669"/>
    <property type="project" value="UniProtKB-KW"/>
</dbReference>
<feature type="compositionally biased region" description="Gly residues" evidence="5">
    <location>
        <begin position="318"/>
        <end position="329"/>
    </location>
</feature>
<keyword evidence="3" id="KW-0234">DNA repair</keyword>
<feature type="region of interest" description="Disordered" evidence="5">
    <location>
        <begin position="391"/>
        <end position="470"/>
    </location>
</feature>
<feature type="region of interest" description="Disordered" evidence="5">
    <location>
        <begin position="38"/>
        <end position="60"/>
    </location>
</feature>
<evidence type="ECO:0000256" key="3">
    <source>
        <dbReference type="ARBA" id="ARBA00023204"/>
    </source>
</evidence>
<feature type="compositionally biased region" description="Polar residues" evidence="5">
    <location>
        <begin position="282"/>
        <end position="299"/>
    </location>
</feature>
<feature type="region of interest" description="Disordered" evidence="5">
    <location>
        <begin position="1"/>
        <end position="25"/>
    </location>
</feature>
<feature type="region of interest" description="Disordered" evidence="5">
    <location>
        <begin position="79"/>
        <end position="346"/>
    </location>
</feature>
<sequence>MTGGVGQKTDASTRDQIPKGKTKLPVKGQVALTSFFGGAKKGTEGESCRNTGKNDHSTPCANIRVGDGGGMFMSPVGAMASTKEEKEGEEGKAQERQCEARGSSPTRERELMNGNNAGTCVAEAEQNPPDQEHGSRVRDPLTTPAPSRGPRTMSRGKPLSKKRVASRSAAAAAKATKPSTDPAPAATPASMLTPEPSRSSSRARKDSKGTKDAVAASFSRSGKEEEEVEVVADCPGGPQLSAPASEPDTKVSEMREDLMVISDDEGHEGKEKSPAAGEGKESTLSPTDTSIAPMSSTAATRPPKASKRTPTVRRKVGGEGQKAGAGGATAGSSKTEGEAPATPMEAAYQDKLEKLLAACAHRGSVESDYRVGVEEVLEAARACRLPICEGAARQQPSSTPKAAAAGMAESSQEKDSDEAAAAGMAESGQEKESDSTPAVEEGEGSEHSPPAATRAGAEDRAGQSVTGGGERVVPEGVLPLIARLVQGSPLPLSLLLREISEFATARSVPGVLQIPEDALRTKLRLLAERKAYGIKPRAAFASEDTDHQAVWRWEVVQNELLSTSADGVKAIREARAARANLGKHVRALSHLIKTIRKDPSNTALVGQAEEKVLALDRQMELVKQRQALSEKKHEERQRAVAEKAEKARSRQEEKARKKEEREQKEKERQEEKRQKEEAAAAAAAAVGDDGDESGKKKCVTALDVKQPAISAFFKAKAPAPDTAQKVHPGRLVSLSGPSTLLGGLLPGDAKGAPGAKMGGETGEDGGGIGDVQTAIAAKVEIMDAILKKGPMDREELLKDLRLRGKTALCTPRNPQHKAHRFQTVHVTVTHRAAEGGMWAQPEFAVLEEKRLWNAMKFLSFAEDVRPPYYGTWSRRSREVRPRHFWGKSKLLDYDYDSEEDWEEGEEDGDGENLSVTAENDREEDQDPHDGLDYTDGWLARDDEVEREDDVDGGDGEEGTGNRPGCSEDRGFVRVGVHFFDANFEAERPIVDERIRPALADLRVIPTQPGSLPIKLPYFGAPAEEGEVNPGGMGAVVGSSDTTPQQGESKGDETQEEKSSVAKKGDQKGSSNGKAARGSKTLEEALVPELLKMVEGSRLGKDKITESFLRDHPKAASKAQVRTLIEKSADKVTGGEGTTAGKAIWAVKQELIDQYQLQRYQHPSVPTPPVDKTTGSKANSVGCKGGGAKAPRKRKVAPKKSNPSDIPSGTAHDSAVPSPTAVSDSESVPLVGAPVCSGRESKAMAQGNAEGNASGCDVLKDHPCKRARKAGTGGGGKDALKGVPVLTKFFVKSAEAGSGQMVPESGEVLQRLSPLSPACTVEIASEKRSGAVRAAAPEERDATL</sequence>
<organism evidence="7 8">
    <name type="scientific">Nannochloropsis salina CCMP1776</name>
    <dbReference type="NCBI Taxonomy" id="1027361"/>
    <lineage>
        <taxon>Eukaryota</taxon>
        <taxon>Sar</taxon>
        <taxon>Stramenopiles</taxon>
        <taxon>Ochrophyta</taxon>
        <taxon>Eustigmatophyceae</taxon>
        <taxon>Eustigmatales</taxon>
        <taxon>Monodopsidaceae</taxon>
        <taxon>Microchloropsis</taxon>
        <taxon>Microchloropsis salina</taxon>
    </lineage>
</organism>
<gene>
    <name evidence="7" type="ORF">NSK_002152</name>
</gene>
<protein>
    <recommendedName>
        <fullName evidence="6">Chromatin assembly factor 1 subunit A dimerization domain-containing protein</fullName>
    </recommendedName>
</protein>
<feature type="domain" description="Chromatin assembly factor 1 subunit A dimerization" evidence="6">
    <location>
        <begin position="856"/>
        <end position="926"/>
    </location>
</feature>
<keyword evidence="4" id="KW-0539">Nucleus</keyword>
<feature type="compositionally biased region" description="Polar residues" evidence="5">
    <location>
        <begin position="1038"/>
        <end position="1047"/>
    </location>
</feature>
<feature type="compositionally biased region" description="Basic and acidic residues" evidence="5">
    <location>
        <begin position="1048"/>
        <end position="1066"/>
    </location>
</feature>
<dbReference type="GO" id="GO:0005634">
    <property type="term" value="C:nucleus"/>
    <property type="evidence" value="ECO:0007669"/>
    <property type="project" value="UniProtKB-SubCell"/>
</dbReference>
<dbReference type="InterPro" id="IPR022043">
    <property type="entry name" value="CAF1A_DD"/>
</dbReference>
<comment type="caution">
    <text evidence="7">The sequence shown here is derived from an EMBL/GenBank/DDBJ whole genome shotgun (WGS) entry which is preliminary data.</text>
</comment>
<evidence type="ECO:0000256" key="2">
    <source>
        <dbReference type="ARBA" id="ARBA00022763"/>
    </source>
</evidence>
<feature type="compositionally biased region" description="Basic residues" evidence="5">
    <location>
        <begin position="304"/>
        <end position="315"/>
    </location>
</feature>
<feature type="compositionally biased region" description="Low complexity" evidence="5">
    <location>
        <begin position="166"/>
        <end position="190"/>
    </location>
</feature>
<dbReference type="PANTHER" id="PTHR15272">
    <property type="entry name" value="CHROMATIN ASSEMBLY FACTOR 1 SUBUNIT A CAF-1 SUBUNIT A"/>
    <property type="match status" value="1"/>
</dbReference>